<feature type="region of interest" description="Disordered" evidence="1">
    <location>
        <begin position="635"/>
        <end position="692"/>
    </location>
</feature>
<protein>
    <submittedName>
        <fullName evidence="3">Uncharacterized protein LOC108882279 isoform X1</fullName>
    </submittedName>
</protein>
<feature type="region of interest" description="Disordered" evidence="1">
    <location>
        <begin position="1"/>
        <end position="52"/>
    </location>
</feature>
<feature type="compositionally biased region" description="Low complexity" evidence="1">
    <location>
        <begin position="33"/>
        <end position="52"/>
    </location>
</feature>
<feature type="region of interest" description="Disordered" evidence="1">
    <location>
        <begin position="433"/>
        <end position="481"/>
    </location>
</feature>
<evidence type="ECO:0000256" key="1">
    <source>
        <dbReference type="SAM" id="MobiDB-lite"/>
    </source>
</evidence>
<sequence>MRKVQPFTIGTKLSIPSDHKLHDHTPELHLTRPSVTSQPPSSSSSAASVQVEAELREEEMMMKSTCEHLSEQEVNLALEVSLFYQRADIILSDISRTLSQSEDSRQHLNKTSKSIDDITADITVLDRCAHRLSELHPTLTARVRLKQEEVKTCWALLLQQHSLKQSHPPEDPCSQFGYRQEEPEPEPPVDTTLNKVRKLVQTKREERKENPPPECNQQRPTVPGRVSPDRCDEPPDRCSGVTPLASSISIFLNFDPQMEETQNQGPAESHLTPPPSHLVSRCVQVTGENRETHQSGDEPYISSSSTTFLPRVSTIVLPPSPSTCSVSTLNLQPLENRRRRQMVSRSNDEEEEEVKMEEEEEECGKMLGTTLMSNRSPPPPVNTELLLYVQSSSVVTVETETPALRLDDTAGNDVTQVTGESLCCVTLESSVNLKPPTVSEGVSDFRSKENNSSSDGSGRPPVPDQNSGTRRTEDQVNLPGALTERELASWLGLTLDYEDVSNLRPKEETSRSIALAAVSSSLCQTEDQNQQAHPSSRTTRKTFTDSVTEGSSSVLHPEEEGSVPRFDPVHPSSSVLGGLDQTQDQNQPVSFSSSAVRKTTKNSETIEHQVRLAVVSSEASSGGLVLSLDLPTGGECTILSDPHPTQDQSQPEDLSSIREISVQGERSENQVKPPGMSSESPEEAVHGDLSTSRSTIIQDHHEDKTRLMMQEGTFIQNTDPHPSTVQLVHQGHHCFSVHTKTCDLRDHIYQPVRGHAVFSVQKVDEQSAFVSSGPGLRWSGRVVDCLADSCCICSSGLKPRQETESSRWLFDEVEDELEIIWTQSEP</sequence>
<feature type="compositionally biased region" description="Basic and acidic residues" evidence="1">
    <location>
        <begin position="202"/>
        <end position="211"/>
    </location>
</feature>
<dbReference type="RefSeq" id="XP_018530225.1">
    <property type="nucleotide sequence ID" value="XM_018674709.2"/>
</dbReference>
<organism evidence="2 3">
    <name type="scientific">Lates calcarifer</name>
    <name type="common">Barramundi</name>
    <name type="synonym">Holocentrus calcarifer</name>
    <dbReference type="NCBI Taxonomy" id="8187"/>
    <lineage>
        <taxon>Eukaryota</taxon>
        <taxon>Metazoa</taxon>
        <taxon>Chordata</taxon>
        <taxon>Craniata</taxon>
        <taxon>Vertebrata</taxon>
        <taxon>Euteleostomi</taxon>
        <taxon>Actinopterygii</taxon>
        <taxon>Neopterygii</taxon>
        <taxon>Teleostei</taxon>
        <taxon>Neoteleostei</taxon>
        <taxon>Acanthomorphata</taxon>
        <taxon>Carangaria</taxon>
        <taxon>Carangaria incertae sedis</taxon>
        <taxon>Centropomidae</taxon>
        <taxon>Lates</taxon>
    </lineage>
</organism>
<feature type="compositionally biased region" description="Polar residues" evidence="1">
    <location>
        <begin position="522"/>
        <end position="537"/>
    </location>
</feature>
<name>A0AAJ7PLF6_LATCA</name>
<gene>
    <name evidence="3" type="primary">LOC108882279</name>
</gene>
<feature type="compositionally biased region" description="Basic and acidic residues" evidence="1">
    <location>
        <begin position="17"/>
        <end position="30"/>
    </location>
</feature>
<feature type="compositionally biased region" description="Acidic residues" evidence="1">
    <location>
        <begin position="348"/>
        <end position="359"/>
    </location>
</feature>
<accession>A0AAJ7PLF6</accession>
<reference evidence="3" key="1">
    <citation type="submission" date="2025-08" db="UniProtKB">
        <authorList>
            <consortium name="RefSeq"/>
        </authorList>
    </citation>
    <scope>IDENTIFICATION</scope>
    <source>
        <tissue evidence="3">Brain</tissue>
    </source>
</reference>
<feature type="compositionally biased region" description="Polar residues" evidence="1">
    <location>
        <begin position="544"/>
        <end position="554"/>
    </location>
</feature>
<feature type="compositionally biased region" description="Basic and acidic residues" evidence="1">
    <location>
        <begin position="227"/>
        <end position="236"/>
    </location>
</feature>
<evidence type="ECO:0000313" key="3">
    <source>
        <dbReference type="RefSeq" id="XP_018530225.1"/>
    </source>
</evidence>
<proteinExistence type="predicted"/>
<dbReference type="KEGG" id="lcf:108882279"/>
<dbReference type="GeneID" id="108882279"/>
<dbReference type="Proteomes" id="UP000694890">
    <property type="component" value="Linkage group LG5"/>
</dbReference>
<feature type="region of interest" description="Disordered" evidence="1">
    <location>
        <begin position="337"/>
        <end position="359"/>
    </location>
</feature>
<evidence type="ECO:0000313" key="2">
    <source>
        <dbReference type="Proteomes" id="UP000694890"/>
    </source>
</evidence>
<feature type="compositionally biased region" description="Polar residues" evidence="1">
    <location>
        <begin position="571"/>
        <end position="597"/>
    </location>
</feature>
<dbReference type="AlphaFoldDB" id="A0AAJ7PLF6"/>
<feature type="region of interest" description="Disordered" evidence="1">
    <location>
        <begin position="522"/>
        <end position="604"/>
    </location>
</feature>
<feature type="region of interest" description="Disordered" evidence="1">
    <location>
        <begin position="164"/>
        <end position="240"/>
    </location>
</feature>
<feature type="compositionally biased region" description="Polar residues" evidence="1">
    <location>
        <begin position="643"/>
        <end position="653"/>
    </location>
</feature>